<accession>A0A892ZEX9</accession>
<evidence type="ECO:0000313" key="2">
    <source>
        <dbReference type="EMBL" id="QRQ81150.1"/>
    </source>
</evidence>
<dbReference type="RefSeq" id="WP_230338437.1">
    <property type="nucleotide sequence ID" value="NZ_CP069798.1"/>
</dbReference>
<evidence type="ECO:0000313" key="3">
    <source>
        <dbReference type="Proteomes" id="UP000653156"/>
    </source>
</evidence>
<organism evidence="2 3">
    <name type="scientific">Paralysiella testudinis</name>
    <dbReference type="NCBI Taxonomy" id="2809020"/>
    <lineage>
        <taxon>Bacteria</taxon>
        <taxon>Pseudomonadati</taxon>
        <taxon>Pseudomonadota</taxon>
        <taxon>Betaproteobacteria</taxon>
        <taxon>Neisseriales</taxon>
        <taxon>Neisseriaceae</taxon>
        <taxon>Paralysiella</taxon>
    </lineage>
</organism>
<dbReference type="SUPFAM" id="SSF82185">
    <property type="entry name" value="Histone H3 K4-specific methyltransferase SET7/9 N-terminal domain"/>
    <property type="match status" value="1"/>
</dbReference>
<dbReference type="KEGG" id="ptes:JQU52_10510"/>
<name>A0A892ZEX9_9NEIS</name>
<dbReference type="Proteomes" id="UP000653156">
    <property type="component" value="Chromosome"/>
</dbReference>
<gene>
    <name evidence="2" type="ORF">JQU52_10510</name>
</gene>
<dbReference type="Pfam" id="PF07661">
    <property type="entry name" value="MORN_2"/>
    <property type="match status" value="2"/>
</dbReference>
<keyword evidence="1" id="KW-0732">Signal</keyword>
<protein>
    <submittedName>
        <fullName evidence="2">Toxin-antitoxin system YwqK family antitoxin</fullName>
    </submittedName>
</protein>
<proteinExistence type="predicted"/>
<evidence type="ECO:0000256" key="1">
    <source>
        <dbReference type="SAM" id="SignalP"/>
    </source>
</evidence>
<keyword evidence="3" id="KW-1185">Reference proteome</keyword>
<reference evidence="2" key="1">
    <citation type="submission" date="2021-02" db="EMBL/GenBank/DDBJ databases">
        <title>Neisseriaceae sp. 26B isolated from the cloaca of a Common Toad-headed Turtle (Mesoclemmys nasuta).</title>
        <authorList>
            <person name="Spergser J."/>
            <person name="Busse H.-J."/>
        </authorList>
    </citation>
    <scope>NUCLEOTIDE SEQUENCE</scope>
    <source>
        <strain evidence="2">26B</strain>
    </source>
</reference>
<feature type="signal peptide" evidence="1">
    <location>
        <begin position="1"/>
        <end position="27"/>
    </location>
</feature>
<dbReference type="InterPro" id="IPR011652">
    <property type="entry name" value="MORN_2"/>
</dbReference>
<dbReference type="EMBL" id="CP069798">
    <property type="protein sequence ID" value="QRQ81150.1"/>
    <property type="molecule type" value="Genomic_DNA"/>
</dbReference>
<dbReference type="Gene3D" id="2.20.110.10">
    <property type="entry name" value="Histone H3 K4-specific methyltransferase SET7/9 N-terminal domain"/>
    <property type="match status" value="2"/>
</dbReference>
<dbReference type="AlphaFoldDB" id="A0A892ZEX9"/>
<feature type="chain" id="PRO_5034503241" evidence="1">
    <location>
        <begin position="28"/>
        <end position="252"/>
    </location>
</feature>
<sequence length="252" mass="28769">MCLRSYRHRALLMLGLLLLSAAKLACAQDVHQLYFNAYYHEVADTAKAVYRRDYQIQGDQAQVQDFYYPSGKPYSNPYTIAAAKVAMFTPILNQGTLVLWHENGRKKMQSEFRKGRPDGTWRTWHTNGQLATSITYREGEAVGVGTRWYINGQQESQLPFRNGLANGRWQQWYPDGSLKAEMEMVDDKPTLVRRWDEQGRLTAELSINANGRQSGVVLLWHANGAKAVEIIYRDGEMVDATMWDEAGNKLAE</sequence>